<feature type="compositionally biased region" description="Basic residues" evidence="1">
    <location>
        <begin position="475"/>
        <end position="487"/>
    </location>
</feature>
<proteinExistence type="predicted"/>
<keyword evidence="2" id="KW-0812">Transmembrane</keyword>
<dbReference type="AlphaFoldDB" id="A0A511BPS7"/>
<feature type="region of interest" description="Disordered" evidence="1">
    <location>
        <begin position="475"/>
        <end position="496"/>
    </location>
</feature>
<protein>
    <submittedName>
        <fullName evidence="3">Peptidase</fullName>
    </submittedName>
</protein>
<gene>
    <name evidence="3" type="ORF">SSA02_14280</name>
</gene>
<dbReference type="Pfam" id="PF03929">
    <property type="entry name" value="PepSY_TM"/>
    <property type="match status" value="1"/>
</dbReference>
<evidence type="ECO:0000313" key="4">
    <source>
        <dbReference type="Proteomes" id="UP000321405"/>
    </source>
</evidence>
<organism evidence="3 4">
    <name type="scientific">Swaminathania salitolerans</name>
    <dbReference type="NCBI Taxonomy" id="182838"/>
    <lineage>
        <taxon>Bacteria</taxon>
        <taxon>Pseudomonadati</taxon>
        <taxon>Pseudomonadota</taxon>
        <taxon>Alphaproteobacteria</taxon>
        <taxon>Acetobacterales</taxon>
        <taxon>Acetobacteraceae</taxon>
        <taxon>Swaminathania</taxon>
    </lineage>
</organism>
<keyword evidence="2" id="KW-0472">Membrane</keyword>
<sequence length="496" mass="55476">MGLAPLMVMWCLSGIVMLWHPWPTPDAERVLRAHPDLHLPATTILPPALNVARRARIAMAGDDAVVTVLPDNAPGSSDASGFSLRSGRAVTHRAEALVPDARAYLPGGERDAPLHAAGLRRTDQWIMNTKGRAQGFYRYDFADPERTSLYIAPVSGDVVQSTTRRERFWAWIGPVPHWLYFSLLRRHDRLWADTLILLSAPSIFLTVTGLWIGLRRFGSRRGRRTGAGNRDGGRRRRFRASPYRGAAMLHHLAGLSFGLFALSWITTGFLSMNPAGFLEKTPPPDWTQQISGPLDARAVAAALPALQKEPGIVAVELDHIGPGLFLTRLNRDGTRRRTDDRARPAPLSADALRQQLAQNGIEARVDRLARDDAYYFSNRHRTRPFPVFRIAGPDGTRLYLDPVSGAPLLVVGQAARETRWIVYGPHDLDFLSFLRAPSSRILLLLPLLCGVALLCLCGLWIGICRMGYMLDRHRRSARRRRPGRRPVRQKERESRP</sequence>
<evidence type="ECO:0000313" key="3">
    <source>
        <dbReference type="EMBL" id="GEL02265.1"/>
    </source>
</evidence>
<dbReference type="Proteomes" id="UP000321405">
    <property type="component" value="Unassembled WGS sequence"/>
</dbReference>
<reference evidence="3 4" key="1">
    <citation type="submission" date="2019-07" db="EMBL/GenBank/DDBJ databases">
        <title>Whole genome shotgun sequence of Swaminathania salitolerans NBRC 104436.</title>
        <authorList>
            <person name="Hosoyama A."/>
            <person name="Uohara A."/>
            <person name="Ohji S."/>
            <person name="Ichikawa N."/>
        </authorList>
    </citation>
    <scope>NUCLEOTIDE SEQUENCE [LARGE SCALE GENOMIC DNA]</scope>
    <source>
        <strain evidence="3 4">NBRC 104436</strain>
    </source>
</reference>
<evidence type="ECO:0000256" key="2">
    <source>
        <dbReference type="SAM" id="Phobius"/>
    </source>
</evidence>
<dbReference type="InterPro" id="IPR005625">
    <property type="entry name" value="PepSY-ass_TM"/>
</dbReference>
<evidence type="ECO:0000256" key="1">
    <source>
        <dbReference type="SAM" id="MobiDB-lite"/>
    </source>
</evidence>
<keyword evidence="4" id="KW-1185">Reference proteome</keyword>
<accession>A0A511BPS7</accession>
<feature type="transmembrane region" description="Helical" evidence="2">
    <location>
        <begin position="441"/>
        <end position="470"/>
    </location>
</feature>
<feature type="transmembrane region" description="Helical" evidence="2">
    <location>
        <begin position="245"/>
        <end position="265"/>
    </location>
</feature>
<dbReference type="EMBL" id="BJVC01000002">
    <property type="protein sequence ID" value="GEL02265.1"/>
    <property type="molecule type" value="Genomic_DNA"/>
</dbReference>
<dbReference type="PANTHER" id="PTHR34219">
    <property type="entry name" value="IRON-REGULATED INNER MEMBRANE PROTEIN-RELATED"/>
    <property type="match status" value="1"/>
</dbReference>
<dbReference type="PANTHER" id="PTHR34219:SF6">
    <property type="entry name" value="BLR3280 PROTEIN"/>
    <property type="match status" value="1"/>
</dbReference>
<keyword evidence="2" id="KW-1133">Transmembrane helix</keyword>
<comment type="caution">
    <text evidence="3">The sequence shown here is derived from an EMBL/GenBank/DDBJ whole genome shotgun (WGS) entry which is preliminary data.</text>
</comment>
<name>A0A511BPS7_9PROT</name>
<feature type="transmembrane region" description="Helical" evidence="2">
    <location>
        <begin position="190"/>
        <end position="214"/>
    </location>
</feature>